<dbReference type="PROSITE" id="PS00893">
    <property type="entry name" value="NUDIX_BOX"/>
    <property type="match status" value="1"/>
</dbReference>
<evidence type="ECO:0000256" key="2">
    <source>
        <dbReference type="ARBA" id="ARBA00022801"/>
    </source>
</evidence>
<dbReference type="PANTHER" id="PTHR43046:SF2">
    <property type="entry name" value="8-OXO-DGTP DIPHOSPHATASE-RELATED"/>
    <property type="match status" value="1"/>
</dbReference>
<evidence type="ECO:0000256" key="1">
    <source>
        <dbReference type="ARBA" id="ARBA00001946"/>
    </source>
</evidence>
<dbReference type="PRINTS" id="PR00502">
    <property type="entry name" value="NUDIXFAMILY"/>
</dbReference>
<dbReference type="InterPro" id="IPR020084">
    <property type="entry name" value="NUDIX_hydrolase_CS"/>
</dbReference>
<name>A0A1H7G1V1_9RHOB</name>
<dbReference type="AlphaFoldDB" id="A0A1H7G1V1"/>
<reference evidence="5 6" key="1">
    <citation type="submission" date="2016-10" db="EMBL/GenBank/DDBJ databases">
        <authorList>
            <person name="de Groot N.N."/>
        </authorList>
    </citation>
    <scope>NUCLEOTIDE SEQUENCE [LARGE SCALE GENOMIC DNA]</scope>
    <source>
        <strain evidence="5 6">DSM 14858</strain>
    </source>
</reference>
<evidence type="ECO:0000313" key="6">
    <source>
        <dbReference type="Proteomes" id="UP000199283"/>
    </source>
</evidence>
<dbReference type="STRING" id="188906.SAMN04488526_0286"/>
<keyword evidence="6" id="KW-1185">Reference proteome</keyword>
<dbReference type="InterPro" id="IPR015797">
    <property type="entry name" value="NUDIX_hydrolase-like_dom_sf"/>
</dbReference>
<comment type="cofactor">
    <cofactor evidence="1">
        <name>Mg(2+)</name>
        <dbReference type="ChEBI" id="CHEBI:18420"/>
    </cofactor>
</comment>
<comment type="similarity">
    <text evidence="3">Belongs to the Nudix hydrolase family.</text>
</comment>
<proteinExistence type="inferred from homology"/>
<dbReference type="OrthoDB" id="9816040at2"/>
<organism evidence="5 6">
    <name type="scientific">Jannaschia helgolandensis</name>
    <dbReference type="NCBI Taxonomy" id="188906"/>
    <lineage>
        <taxon>Bacteria</taxon>
        <taxon>Pseudomonadati</taxon>
        <taxon>Pseudomonadota</taxon>
        <taxon>Alphaproteobacteria</taxon>
        <taxon>Rhodobacterales</taxon>
        <taxon>Roseobacteraceae</taxon>
        <taxon>Jannaschia</taxon>
    </lineage>
</organism>
<protein>
    <submittedName>
        <fullName evidence="5">8-oxo-dGTP diphosphatase</fullName>
    </submittedName>
</protein>
<dbReference type="PANTHER" id="PTHR43046">
    <property type="entry name" value="GDP-MANNOSE MANNOSYL HYDROLASE"/>
    <property type="match status" value="1"/>
</dbReference>
<keyword evidence="2 3" id="KW-0378">Hydrolase</keyword>
<evidence type="ECO:0000313" key="5">
    <source>
        <dbReference type="EMBL" id="SEK32296.1"/>
    </source>
</evidence>
<dbReference type="InterPro" id="IPR000086">
    <property type="entry name" value="NUDIX_hydrolase_dom"/>
</dbReference>
<evidence type="ECO:0000259" key="4">
    <source>
        <dbReference type="PROSITE" id="PS51462"/>
    </source>
</evidence>
<dbReference type="EMBL" id="FNZQ01000001">
    <property type="protein sequence ID" value="SEK32296.1"/>
    <property type="molecule type" value="Genomic_DNA"/>
</dbReference>
<dbReference type="InterPro" id="IPR020476">
    <property type="entry name" value="Nudix_hydrolase"/>
</dbReference>
<feature type="domain" description="Nudix hydrolase" evidence="4">
    <location>
        <begin position="16"/>
        <end position="146"/>
    </location>
</feature>
<dbReference type="Proteomes" id="UP000199283">
    <property type="component" value="Unassembled WGS sequence"/>
</dbReference>
<dbReference type="RefSeq" id="WP_092759079.1">
    <property type="nucleotide sequence ID" value="NZ_FNZQ01000001.1"/>
</dbReference>
<evidence type="ECO:0000256" key="3">
    <source>
        <dbReference type="RuleBase" id="RU003476"/>
    </source>
</evidence>
<sequence>MIPRFGRAPRPGTVYRHRPGAYAVLIRDGKMLLTRQVTADIDELQLPGGGIDPGESPLPALIRELREETGYSAILTRKLGVFRDFTWMSDYGFHAAKLCHLYLGRPGLRRGHPSEACHSAVWMPWRAAIAGLASDGSRRLLMHRLG</sequence>
<dbReference type="GO" id="GO:0016787">
    <property type="term" value="F:hydrolase activity"/>
    <property type="evidence" value="ECO:0007669"/>
    <property type="project" value="UniProtKB-KW"/>
</dbReference>
<dbReference type="Gene3D" id="3.90.79.10">
    <property type="entry name" value="Nucleoside Triphosphate Pyrophosphohydrolase"/>
    <property type="match status" value="1"/>
</dbReference>
<dbReference type="PROSITE" id="PS51462">
    <property type="entry name" value="NUDIX"/>
    <property type="match status" value="1"/>
</dbReference>
<gene>
    <name evidence="5" type="ORF">SAMN04488526_0286</name>
</gene>
<dbReference type="SUPFAM" id="SSF55811">
    <property type="entry name" value="Nudix"/>
    <property type="match status" value="1"/>
</dbReference>
<accession>A0A1H7G1V1</accession>
<dbReference type="Pfam" id="PF00293">
    <property type="entry name" value="NUDIX"/>
    <property type="match status" value="1"/>
</dbReference>